<dbReference type="PROSITE" id="PS51746">
    <property type="entry name" value="PPM_2"/>
    <property type="match status" value="1"/>
</dbReference>
<keyword evidence="3 4" id="KW-0904">Protein phosphatase</keyword>
<dbReference type="Proteomes" id="UP000444721">
    <property type="component" value="Unassembled WGS sequence"/>
</dbReference>
<dbReference type="SUPFAM" id="SSF81606">
    <property type="entry name" value="PP2C-like"/>
    <property type="match status" value="1"/>
</dbReference>
<organism evidence="7 8">
    <name type="scientific">Naegleria fowleri</name>
    <name type="common">Brain eating amoeba</name>
    <dbReference type="NCBI Taxonomy" id="5763"/>
    <lineage>
        <taxon>Eukaryota</taxon>
        <taxon>Discoba</taxon>
        <taxon>Heterolobosea</taxon>
        <taxon>Tetramitia</taxon>
        <taxon>Eutetramitia</taxon>
        <taxon>Vahlkampfiidae</taxon>
        <taxon>Naegleria</taxon>
    </lineage>
</organism>
<dbReference type="EMBL" id="VFQX01000066">
    <property type="protein sequence ID" value="KAF0972812.1"/>
    <property type="molecule type" value="Genomic_DNA"/>
</dbReference>
<evidence type="ECO:0000313" key="8">
    <source>
        <dbReference type="Proteomes" id="UP000444721"/>
    </source>
</evidence>
<dbReference type="OMA" id="APEENDW"/>
<keyword evidence="8" id="KW-1185">Reference proteome</keyword>
<keyword evidence="2 4" id="KW-0378">Hydrolase</keyword>
<feature type="region of interest" description="Disordered" evidence="5">
    <location>
        <begin position="249"/>
        <end position="273"/>
    </location>
</feature>
<dbReference type="OrthoDB" id="10264738at2759"/>
<dbReference type="VEuPathDB" id="AmoebaDB:NfTy_046570"/>
<name>A0A6A5BD72_NAEFO</name>
<feature type="domain" description="PPM-type phosphatase" evidence="6">
    <location>
        <begin position="279"/>
        <end position="586"/>
    </location>
</feature>
<feature type="compositionally biased region" description="Low complexity" evidence="5">
    <location>
        <begin position="113"/>
        <end position="148"/>
    </location>
</feature>
<feature type="region of interest" description="Disordered" evidence="5">
    <location>
        <begin position="1"/>
        <end position="229"/>
    </location>
</feature>
<evidence type="ECO:0000256" key="3">
    <source>
        <dbReference type="ARBA" id="ARBA00022912"/>
    </source>
</evidence>
<protein>
    <recommendedName>
        <fullName evidence="6">PPM-type phosphatase domain-containing protein</fullName>
    </recommendedName>
</protein>
<feature type="compositionally biased region" description="Basic and acidic residues" evidence="5">
    <location>
        <begin position="100"/>
        <end position="112"/>
    </location>
</feature>
<evidence type="ECO:0000259" key="6">
    <source>
        <dbReference type="PROSITE" id="PS51746"/>
    </source>
</evidence>
<proteinExistence type="inferred from homology"/>
<feature type="compositionally biased region" description="Low complexity" evidence="5">
    <location>
        <begin position="7"/>
        <end position="19"/>
    </location>
</feature>
<accession>A0A6A5BD72</accession>
<reference evidence="7 8" key="1">
    <citation type="journal article" date="2019" name="Sci. Rep.">
        <title>Nanopore sequencing improves the draft genome of the human pathogenic amoeba Naegleria fowleri.</title>
        <authorList>
            <person name="Liechti N."/>
            <person name="Schurch N."/>
            <person name="Bruggmann R."/>
            <person name="Wittwer M."/>
        </authorList>
    </citation>
    <scope>NUCLEOTIDE SEQUENCE [LARGE SCALE GENOMIC DNA]</scope>
    <source>
        <strain evidence="7 8">ATCC 30894</strain>
    </source>
</reference>
<comment type="caution">
    <text evidence="7">The sequence shown here is derived from an EMBL/GenBank/DDBJ whole genome shotgun (WGS) entry which is preliminary data.</text>
</comment>
<dbReference type="SMART" id="SM00332">
    <property type="entry name" value="PP2Cc"/>
    <property type="match status" value="1"/>
</dbReference>
<dbReference type="GO" id="GO:0046872">
    <property type="term" value="F:metal ion binding"/>
    <property type="evidence" value="ECO:0007669"/>
    <property type="project" value="UniProtKB-KW"/>
</dbReference>
<dbReference type="PANTHER" id="PTHR47992">
    <property type="entry name" value="PROTEIN PHOSPHATASE"/>
    <property type="match status" value="1"/>
</dbReference>
<dbReference type="InterPro" id="IPR015655">
    <property type="entry name" value="PP2C"/>
</dbReference>
<dbReference type="VEuPathDB" id="AmoebaDB:NF0026180"/>
<dbReference type="Pfam" id="PF00481">
    <property type="entry name" value="PP2C"/>
    <property type="match status" value="2"/>
</dbReference>
<dbReference type="AlphaFoldDB" id="A0A6A5BD72"/>
<dbReference type="CDD" id="cd00143">
    <property type="entry name" value="PP2Cc"/>
    <property type="match status" value="1"/>
</dbReference>
<dbReference type="GeneID" id="68116278"/>
<comment type="similarity">
    <text evidence="4">Belongs to the PP2C family.</text>
</comment>
<dbReference type="SMR" id="A0A6A5BD72"/>
<feature type="compositionally biased region" description="Acidic residues" evidence="5">
    <location>
        <begin position="36"/>
        <end position="64"/>
    </location>
</feature>
<evidence type="ECO:0000256" key="1">
    <source>
        <dbReference type="ARBA" id="ARBA00022723"/>
    </source>
</evidence>
<dbReference type="InterPro" id="IPR036457">
    <property type="entry name" value="PPM-type-like_dom_sf"/>
</dbReference>
<feature type="compositionally biased region" description="Polar residues" evidence="5">
    <location>
        <begin position="186"/>
        <end position="219"/>
    </location>
</feature>
<dbReference type="InterPro" id="IPR001932">
    <property type="entry name" value="PPM-type_phosphatase-like_dom"/>
</dbReference>
<keyword evidence="1" id="KW-0479">Metal-binding</keyword>
<feature type="compositionally biased region" description="Polar residues" evidence="5">
    <location>
        <begin position="156"/>
        <end position="170"/>
    </location>
</feature>
<dbReference type="PROSITE" id="PS01032">
    <property type="entry name" value="PPM_1"/>
    <property type="match status" value="1"/>
</dbReference>
<dbReference type="VEuPathDB" id="AmoebaDB:FDP41_009061"/>
<evidence type="ECO:0000256" key="5">
    <source>
        <dbReference type="SAM" id="MobiDB-lite"/>
    </source>
</evidence>
<sequence>MSHHRNSAALPSLSSSSSSGNAHRGQPVGYHLLDSMIDEEEEEEENTHQDEYEDDSSSSEEGEEGTVVVDGLMDDDEKAVVLGRAASGAATHSLSLSSDHTNHRYETTRDESSMSSSLSSAEPSTPSTPTTSTITTTPSSTSEKSPSTKSDDNDQTNKSSPETSRIMSSSRRGRAPIIRGTPPAFPSSSTEPETKAVTSSPSIITPNGHSTEENSSVAQDSLKEATDDKKSTVLDVVNDEEALLKLAQERNKNRKRANPRASTRHDTQSTAPEENDWLKVGYCEFQGSRPSMEDALHCDVSFRKFETSEGTRHETFIGVFDGHGGSLASKHASTILHTIFLEKLTKYENLLSRYYESAPGREALKQEAKSLTSKLLQHLKEKELQQTLSEEQAVEYFDILSLSPVDAMHLLIRESFLETNEAVCEKNSIDGTTATLVYIPTIDSRFLFVGNVGDSKVVLCRDGKPIVLTVDHRPTDSDERRRVRDAGKSIINNRISACLAVSRSIGDKTFQPGVISDPHTQAIRLCDKDEFVIVACDGIFDFVSEQEAIDEIRNELDPVAASLKLRDYAYNKKGSNDNITVVVARLKSVLA</sequence>
<feature type="compositionally biased region" description="Polar residues" evidence="5">
    <location>
        <begin position="90"/>
        <end position="99"/>
    </location>
</feature>
<dbReference type="RefSeq" id="XP_044557526.1">
    <property type="nucleotide sequence ID" value="XM_044712981.1"/>
</dbReference>
<evidence type="ECO:0000313" key="7">
    <source>
        <dbReference type="EMBL" id="KAF0972812.1"/>
    </source>
</evidence>
<evidence type="ECO:0000256" key="2">
    <source>
        <dbReference type="ARBA" id="ARBA00022801"/>
    </source>
</evidence>
<gene>
    <name evidence="7" type="ORF">FDP41_009061</name>
</gene>
<evidence type="ECO:0000256" key="4">
    <source>
        <dbReference type="RuleBase" id="RU003465"/>
    </source>
</evidence>
<dbReference type="Gene3D" id="3.60.40.10">
    <property type="entry name" value="PPM-type phosphatase domain"/>
    <property type="match status" value="1"/>
</dbReference>
<dbReference type="InterPro" id="IPR000222">
    <property type="entry name" value="PP2C_BS"/>
</dbReference>
<dbReference type="GO" id="GO:0004722">
    <property type="term" value="F:protein serine/threonine phosphatase activity"/>
    <property type="evidence" value="ECO:0007669"/>
    <property type="project" value="InterPro"/>
</dbReference>